<name>A0A1J7BEX5_9ACTN</name>
<evidence type="ECO:0000259" key="2">
    <source>
        <dbReference type="Pfam" id="PF00905"/>
    </source>
</evidence>
<organism evidence="4 5">
    <name type="scientific">Mangrovactinospora gilvigrisea</name>
    <dbReference type="NCBI Taxonomy" id="1428644"/>
    <lineage>
        <taxon>Bacteria</taxon>
        <taxon>Bacillati</taxon>
        <taxon>Actinomycetota</taxon>
        <taxon>Actinomycetes</taxon>
        <taxon>Kitasatosporales</taxon>
        <taxon>Streptomycetaceae</taxon>
        <taxon>Mangrovactinospora</taxon>
    </lineage>
</organism>
<dbReference type="GO" id="GO:0071972">
    <property type="term" value="F:peptidoglycan L,D-transpeptidase activity"/>
    <property type="evidence" value="ECO:0007669"/>
    <property type="project" value="TreeGrafter"/>
</dbReference>
<dbReference type="AlphaFoldDB" id="A0A1J7BEX5"/>
<dbReference type="SUPFAM" id="SSF56601">
    <property type="entry name" value="beta-lactamase/transpeptidase-like"/>
    <property type="match status" value="1"/>
</dbReference>
<dbReference type="InterPro" id="IPR012338">
    <property type="entry name" value="Beta-lactam/transpept-like"/>
</dbReference>
<feature type="domain" description="Penicillin binding protein A dimerisation" evidence="3">
    <location>
        <begin position="52"/>
        <end position="139"/>
    </location>
</feature>
<dbReference type="PANTHER" id="PTHR30627">
    <property type="entry name" value="PEPTIDOGLYCAN D,D-TRANSPEPTIDASE"/>
    <property type="match status" value="1"/>
</dbReference>
<dbReference type="STRING" id="1428644.BIV57_12140"/>
<sequence length="496" mass="52802">MNKPLRRVSIFCLVLVMALMVRANWVQAVKGHAYASNVHNQRVAYERYSHPRGNIIVGGKPITGSVEAHGKDSIPEYKYKRTYTDGPMYAPITGYSSQVFGSSRLETLEDPILSGTDDRLFFRNTLDELEGKERQGGSVVTTIDPAVQKAGWDALQGKKGAAVAIDPSTGKILGLVSFPSYDPSSIAGSGNESAKNWKSLNTTEKSLMQDRAMRELYFPGSTFKIVTAAAALENGLYTSADQKTDTPKNWTLPGTTTPLPNESEFEPCQNATLAVGLAVSCNTVFGKMGYDIDHKYGKGTILKEAEKFGFNQSNLDTPIAPSTSNFDKNMNDSQTALSSIGQFDTKATPLQMAMVAAAVANNGTLMKPYLVDKLQAANLSTVQQTQPQVYSHPLNAKNASVLQQMMEGVVNNPLGTGAAAKISGAEVGGKTGTAQNGLNNSGTPYAWFISYAKVNGNAKVAVAAVVTSSSTVRGDVAGGKLAAPVAKAMMEAAINK</sequence>
<accession>A0A1J7BEX5</accession>
<evidence type="ECO:0000313" key="4">
    <source>
        <dbReference type="EMBL" id="OIV37255.1"/>
    </source>
</evidence>
<comment type="caution">
    <text evidence="4">The sequence shown here is derived from an EMBL/GenBank/DDBJ whole genome shotgun (WGS) entry which is preliminary data.</text>
</comment>
<dbReference type="GO" id="GO:0071555">
    <property type="term" value="P:cell wall organization"/>
    <property type="evidence" value="ECO:0007669"/>
    <property type="project" value="TreeGrafter"/>
</dbReference>
<dbReference type="GO" id="GO:0005886">
    <property type="term" value="C:plasma membrane"/>
    <property type="evidence" value="ECO:0007669"/>
    <property type="project" value="TreeGrafter"/>
</dbReference>
<dbReference type="InterPro" id="IPR050515">
    <property type="entry name" value="Beta-lactam/transpept"/>
</dbReference>
<reference evidence="4 5" key="1">
    <citation type="submission" date="2016-10" db="EMBL/GenBank/DDBJ databases">
        <title>Genome sequence of Streptomyces gilvigriseus MUSC 26.</title>
        <authorList>
            <person name="Lee L.-H."/>
            <person name="Ser H.-L."/>
        </authorList>
    </citation>
    <scope>NUCLEOTIDE SEQUENCE [LARGE SCALE GENOMIC DNA]</scope>
    <source>
        <strain evidence="4 5">MUSC 26</strain>
    </source>
</reference>
<dbReference type="PANTHER" id="PTHR30627:SF24">
    <property type="entry name" value="PENICILLIN-BINDING PROTEIN 4B"/>
    <property type="match status" value="1"/>
</dbReference>
<dbReference type="OrthoDB" id="9766847at2"/>
<dbReference type="Gene3D" id="3.40.710.10">
    <property type="entry name" value="DD-peptidase/beta-lactamase superfamily"/>
    <property type="match status" value="1"/>
</dbReference>
<proteinExistence type="predicted"/>
<dbReference type="Gene3D" id="3.90.1310.10">
    <property type="entry name" value="Penicillin-binding protein 2a (Domain 2)"/>
    <property type="match status" value="1"/>
</dbReference>
<keyword evidence="1" id="KW-0732">Signal</keyword>
<dbReference type="RefSeq" id="WP_071656808.1">
    <property type="nucleotide sequence ID" value="NZ_MLCF01000059.1"/>
</dbReference>
<dbReference type="GO" id="GO:0008658">
    <property type="term" value="F:penicillin binding"/>
    <property type="evidence" value="ECO:0007669"/>
    <property type="project" value="InterPro"/>
</dbReference>
<dbReference type="InterPro" id="IPR054120">
    <property type="entry name" value="PBPA_dimer"/>
</dbReference>
<dbReference type="Pfam" id="PF21922">
    <property type="entry name" value="PBP_dimer_2"/>
    <property type="match status" value="1"/>
</dbReference>
<gene>
    <name evidence="4" type="ORF">BIV57_12140</name>
</gene>
<protein>
    <submittedName>
        <fullName evidence="4">Penicillin-binding protein</fullName>
    </submittedName>
</protein>
<dbReference type="Proteomes" id="UP000243342">
    <property type="component" value="Unassembled WGS sequence"/>
</dbReference>
<dbReference type="EMBL" id="MLCF01000059">
    <property type="protein sequence ID" value="OIV37255.1"/>
    <property type="molecule type" value="Genomic_DNA"/>
</dbReference>
<evidence type="ECO:0000313" key="5">
    <source>
        <dbReference type="Proteomes" id="UP000243342"/>
    </source>
</evidence>
<evidence type="ECO:0000259" key="3">
    <source>
        <dbReference type="Pfam" id="PF21922"/>
    </source>
</evidence>
<dbReference type="InterPro" id="IPR001460">
    <property type="entry name" value="PCN-bd_Tpept"/>
</dbReference>
<feature type="domain" description="Penicillin-binding protein transpeptidase" evidence="2">
    <location>
        <begin position="160"/>
        <end position="491"/>
    </location>
</feature>
<evidence type="ECO:0000256" key="1">
    <source>
        <dbReference type="SAM" id="SignalP"/>
    </source>
</evidence>
<feature type="signal peptide" evidence="1">
    <location>
        <begin position="1"/>
        <end position="23"/>
    </location>
</feature>
<dbReference type="Pfam" id="PF00905">
    <property type="entry name" value="Transpeptidase"/>
    <property type="match status" value="1"/>
</dbReference>
<feature type="chain" id="PRO_5039185838" evidence="1">
    <location>
        <begin position="24"/>
        <end position="496"/>
    </location>
</feature>
<keyword evidence="5" id="KW-1185">Reference proteome</keyword>